<reference evidence="1 2" key="1">
    <citation type="submission" date="2021-05" db="EMBL/GenBank/DDBJ databases">
        <title>Genome Assembly of Synthetic Allotetraploid Brassica napus Reveals Homoeologous Exchanges between Subgenomes.</title>
        <authorList>
            <person name="Davis J.T."/>
        </authorList>
    </citation>
    <scope>NUCLEOTIDE SEQUENCE [LARGE SCALE GENOMIC DNA]</scope>
    <source>
        <strain evidence="2">cv. Da-Ae</strain>
        <tissue evidence="1">Seedling</tissue>
    </source>
</reference>
<comment type="caution">
    <text evidence="1">The sequence shown here is derived from an EMBL/GenBank/DDBJ whole genome shotgun (WGS) entry which is preliminary data.</text>
</comment>
<organism evidence="1 2">
    <name type="scientific">Brassica napus</name>
    <name type="common">Rape</name>
    <dbReference type="NCBI Taxonomy" id="3708"/>
    <lineage>
        <taxon>Eukaryota</taxon>
        <taxon>Viridiplantae</taxon>
        <taxon>Streptophyta</taxon>
        <taxon>Embryophyta</taxon>
        <taxon>Tracheophyta</taxon>
        <taxon>Spermatophyta</taxon>
        <taxon>Magnoliopsida</taxon>
        <taxon>eudicotyledons</taxon>
        <taxon>Gunneridae</taxon>
        <taxon>Pentapetalae</taxon>
        <taxon>rosids</taxon>
        <taxon>malvids</taxon>
        <taxon>Brassicales</taxon>
        <taxon>Brassicaceae</taxon>
        <taxon>Brassiceae</taxon>
        <taxon>Brassica</taxon>
    </lineage>
</organism>
<evidence type="ECO:0008006" key="3">
    <source>
        <dbReference type="Google" id="ProtNLM"/>
    </source>
</evidence>
<accession>A0ABQ7XN29</accession>
<name>A0ABQ7XN29_BRANA</name>
<keyword evidence="2" id="KW-1185">Reference proteome</keyword>
<dbReference type="Proteomes" id="UP000824890">
    <property type="component" value="Unassembled WGS sequence"/>
</dbReference>
<protein>
    <recommendedName>
        <fullName evidence="3">K Homology domain-containing protein</fullName>
    </recommendedName>
</protein>
<evidence type="ECO:0000313" key="2">
    <source>
        <dbReference type="Proteomes" id="UP000824890"/>
    </source>
</evidence>
<dbReference type="EMBL" id="JAGKQM010000019">
    <property type="protein sequence ID" value="KAH0856483.1"/>
    <property type="molecule type" value="Genomic_DNA"/>
</dbReference>
<gene>
    <name evidence="1" type="ORF">HID58_084744</name>
</gene>
<evidence type="ECO:0000313" key="1">
    <source>
        <dbReference type="EMBL" id="KAH0856483.1"/>
    </source>
</evidence>
<proteinExistence type="predicted"/>
<sequence>MTTETSTTHAEVRTLSYAWHFPFTQIIRGWFIGSGGVNKNSFIRLDWWINITSFNNPKTITRTSSWHVFTRLIVTSLEKQKKSEVVIRKEMSVQYS</sequence>